<comment type="caution">
    <text evidence="2">The sequence shown here is derived from an EMBL/GenBank/DDBJ whole genome shotgun (WGS) entry which is preliminary data.</text>
</comment>
<feature type="domain" description="N-acetyltransferase" evidence="1">
    <location>
        <begin position="3"/>
        <end position="136"/>
    </location>
</feature>
<dbReference type="CDD" id="cd04301">
    <property type="entry name" value="NAT_SF"/>
    <property type="match status" value="1"/>
</dbReference>
<proteinExistence type="predicted"/>
<dbReference type="PROSITE" id="PS51186">
    <property type="entry name" value="GNAT"/>
    <property type="match status" value="1"/>
</dbReference>
<gene>
    <name evidence="2" type="ORF">GCM10011340_34240</name>
</gene>
<organism evidence="2 3">
    <name type="scientific">Roseivirga thermotolerans</name>
    <dbReference type="NCBI Taxonomy" id="1758176"/>
    <lineage>
        <taxon>Bacteria</taxon>
        <taxon>Pseudomonadati</taxon>
        <taxon>Bacteroidota</taxon>
        <taxon>Cytophagia</taxon>
        <taxon>Cytophagales</taxon>
        <taxon>Roseivirgaceae</taxon>
        <taxon>Roseivirga</taxon>
    </lineage>
</organism>
<dbReference type="SUPFAM" id="SSF55729">
    <property type="entry name" value="Acyl-CoA N-acyltransferases (Nat)"/>
    <property type="match status" value="1"/>
</dbReference>
<dbReference type="InterPro" id="IPR016181">
    <property type="entry name" value="Acyl_CoA_acyltransferase"/>
</dbReference>
<evidence type="ECO:0000313" key="3">
    <source>
        <dbReference type="Proteomes" id="UP000658258"/>
    </source>
</evidence>
<dbReference type="InterPro" id="IPR000182">
    <property type="entry name" value="GNAT_dom"/>
</dbReference>
<sequence>MKIEVKRYNHSKEYPELLKMIKSEGEEWRDYFTSAYSEALKNSITYVAYIENELCGYSRSINDSGLFIWVIDLLVNKTHRGKAIGKSLMECLLTDYPNQAVFVMSDVDGYYKKLGYQKEGSIFRVKKTTPKAANSF</sequence>
<accession>A0ABQ3IE52</accession>
<keyword evidence="3" id="KW-1185">Reference proteome</keyword>
<evidence type="ECO:0000313" key="2">
    <source>
        <dbReference type="EMBL" id="GHE74670.1"/>
    </source>
</evidence>
<name>A0ABQ3IE52_9BACT</name>
<reference evidence="3" key="1">
    <citation type="journal article" date="2019" name="Int. J. Syst. Evol. Microbiol.">
        <title>The Global Catalogue of Microorganisms (GCM) 10K type strain sequencing project: providing services to taxonomists for standard genome sequencing and annotation.</title>
        <authorList>
            <consortium name="The Broad Institute Genomics Platform"/>
            <consortium name="The Broad Institute Genome Sequencing Center for Infectious Disease"/>
            <person name="Wu L."/>
            <person name="Ma J."/>
        </authorList>
    </citation>
    <scope>NUCLEOTIDE SEQUENCE [LARGE SCALE GENOMIC DNA]</scope>
    <source>
        <strain evidence="3">CGMCC 1.15111</strain>
    </source>
</reference>
<evidence type="ECO:0000259" key="1">
    <source>
        <dbReference type="PROSITE" id="PS51186"/>
    </source>
</evidence>
<dbReference type="EMBL" id="BNAG01000005">
    <property type="protein sequence ID" value="GHE74670.1"/>
    <property type="molecule type" value="Genomic_DNA"/>
</dbReference>
<dbReference type="Pfam" id="PF13508">
    <property type="entry name" value="Acetyltransf_7"/>
    <property type="match status" value="1"/>
</dbReference>
<dbReference type="RefSeq" id="WP_189631527.1">
    <property type="nucleotide sequence ID" value="NZ_BNAG01000005.1"/>
</dbReference>
<dbReference type="Proteomes" id="UP000658258">
    <property type="component" value="Unassembled WGS sequence"/>
</dbReference>
<dbReference type="Gene3D" id="3.40.630.30">
    <property type="match status" value="1"/>
</dbReference>
<protein>
    <recommendedName>
        <fullName evidence="1">N-acetyltransferase domain-containing protein</fullName>
    </recommendedName>
</protein>